<dbReference type="PROSITE" id="PS51186">
    <property type="entry name" value="GNAT"/>
    <property type="match status" value="1"/>
</dbReference>
<protein>
    <recommendedName>
        <fullName evidence="1">N-acetyltransferase domain-containing protein</fullName>
    </recommendedName>
</protein>
<proteinExistence type="predicted"/>
<name>A0A6M3IVR1_9ZZZZ</name>
<dbReference type="GO" id="GO:0016747">
    <property type="term" value="F:acyltransferase activity, transferring groups other than amino-acyl groups"/>
    <property type="evidence" value="ECO:0007669"/>
    <property type="project" value="InterPro"/>
</dbReference>
<dbReference type="InterPro" id="IPR016181">
    <property type="entry name" value="Acyl_CoA_acyltransferase"/>
</dbReference>
<evidence type="ECO:0000259" key="1">
    <source>
        <dbReference type="PROSITE" id="PS51186"/>
    </source>
</evidence>
<sequence>MIRIEPLDPKHIDMIEKTDMDSLLAVSIEERAYRRYATNGPAVTIFDDDVILALGGVVKFWNGVGEAWTMISPAGRRKKKYVFKYMLYFLNQCLSVEGFHRIQAKAIFGNKKSHGFIMKLGFIPEGTLINYGPNKENFISYVRF</sequence>
<accession>A0A6M3IVR1</accession>
<dbReference type="SUPFAM" id="SSF55729">
    <property type="entry name" value="Acyl-CoA N-acyltransferases (Nat)"/>
    <property type="match status" value="1"/>
</dbReference>
<feature type="domain" description="N-acetyltransferase" evidence="1">
    <location>
        <begin position="2"/>
        <end position="144"/>
    </location>
</feature>
<dbReference type="EMBL" id="MT141439">
    <property type="protein sequence ID" value="QJA61368.1"/>
    <property type="molecule type" value="Genomic_DNA"/>
</dbReference>
<evidence type="ECO:0000313" key="2">
    <source>
        <dbReference type="EMBL" id="QJA61368.1"/>
    </source>
</evidence>
<organism evidence="2">
    <name type="scientific">viral metagenome</name>
    <dbReference type="NCBI Taxonomy" id="1070528"/>
    <lineage>
        <taxon>unclassified sequences</taxon>
        <taxon>metagenomes</taxon>
        <taxon>organismal metagenomes</taxon>
    </lineage>
</organism>
<reference evidence="2" key="1">
    <citation type="submission" date="2020-03" db="EMBL/GenBank/DDBJ databases">
        <title>The deep terrestrial virosphere.</title>
        <authorList>
            <person name="Holmfeldt K."/>
            <person name="Nilsson E."/>
            <person name="Simone D."/>
            <person name="Lopez-Fernandez M."/>
            <person name="Wu X."/>
            <person name="de Brujin I."/>
            <person name="Lundin D."/>
            <person name="Andersson A."/>
            <person name="Bertilsson S."/>
            <person name="Dopson M."/>
        </authorList>
    </citation>
    <scope>NUCLEOTIDE SEQUENCE</scope>
    <source>
        <strain evidence="3">MM415A00680</strain>
        <strain evidence="2">MM415B00960</strain>
    </source>
</reference>
<dbReference type="EMBL" id="MT142431">
    <property type="protein sequence ID" value="QJA80676.1"/>
    <property type="molecule type" value="Genomic_DNA"/>
</dbReference>
<gene>
    <name evidence="3" type="ORF">MM415A00680_0007</name>
    <name evidence="2" type="ORF">MM415B00960_0016</name>
</gene>
<evidence type="ECO:0000313" key="3">
    <source>
        <dbReference type="EMBL" id="QJA80676.1"/>
    </source>
</evidence>
<dbReference type="AlphaFoldDB" id="A0A6M3IVR1"/>
<dbReference type="Gene3D" id="3.40.630.30">
    <property type="match status" value="1"/>
</dbReference>
<dbReference type="InterPro" id="IPR000182">
    <property type="entry name" value="GNAT_dom"/>
</dbReference>